<dbReference type="AlphaFoldDB" id="A0A0R1P8G4"/>
<dbReference type="Proteomes" id="UP000050901">
    <property type="component" value="Unassembled WGS sequence"/>
</dbReference>
<dbReference type="GO" id="GO:0046872">
    <property type="term" value="F:metal ion binding"/>
    <property type="evidence" value="ECO:0007669"/>
    <property type="project" value="UniProtKB-KW"/>
</dbReference>
<dbReference type="NCBIfam" id="NF006941">
    <property type="entry name" value="PRK09423.1"/>
    <property type="match status" value="1"/>
</dbReference>
<feature type="binding site" evidence="10">
    <location>
        <position position="128"/>
    </location>
    <ligand>
        <name>NAD(+)</name>
        <dbReference type="ChEBI" id="CHEBI:57540"/>
    </ligand>
</feature>
<evidence type="ECO:0000256" key="4">
    <source>
        <dbReference type="ARBA" id="ARBA00037918"/>
    </source>
</evidence>
<dbReference type="PIRSF" id="PIRSF000112">
    <property type="entry name" value="Glycerol_dehydrogenase"/>
    <property type="match status" value="1"/>
</dbReference>
<feature type="binding site" evidence="9">
    <location>
        <position position="124"/>
    </location>
    <ligand>
        <name>glycerol</name>
        <dbReference type="ChEBI" id="CHEBI:17754"/>
    </ligand>
</feature>
<evidence type="ECO:0000256" key="7">
    <source>
        <dbReference type="ARBA" id="ARBA00049006"/>
    </source>
</evidence>
<name>A0A0R1P8G4_LIMMU</name>
<keyword evidence="1 8" id="KW-0479">Metal-binding</keyword>
<dbReference type="PANTHER" id="PTHR43616">
    <property type="entry name" value="GLYCEROL DEHYDROGENASE"/>
    <property type="match status" value="1"/>
</dbReference>
<dbReference type="GO" id="GO:0008888">
    <property type="term" value="F:glycerol dehydrogenase (NAD+) activity"/>
    <property type="evidence" value="ECO:0007669"/>
    <property type="project" value="UniProtKB-EC"/>
</dbReference>
<proteinExistence type="predicted"/>
<dbReference type="InterPro" id="IPR001670">
    <property type="entry name" value="ADH_Fe/GldA"/>
</dbReference>
<dbReference type="InterPro" id="IPR016205">
    <property type="entry name" value="Glycerol_DH"/>
</dbReference>
<keyword evidence="8" id="KW-0862">Zinc</keyword>
<evidence type="ECO:0000256" key="6">
    <source>
        <dbReference type="ARBA" id="ARBA00040132"/>
    </source>
</evidence>
<evidence type="ECO:0000313" key="12">
    <source>
        <dbReference type="EMBL" id="KRL24632.1"/>
    </source>
</evidence>
<feature type="binding site" evidence="10">
    <location>
        <begin position="119"/>
        <end position="122"/>
    </location>
    <ligand>
        <name>NAD(+)</name>
        <dbReference type="ChEBI" id="CHEBI:57540"/>
    </ligand>
</feature>
<accession>A0A0R1P8G4</accession>
<feature type="binding site" evidence="10">
    <location>
        <position position="134"/>
    </location>
    <ligand>
        <name>NAD(+)</name>
        <dbReference type="ChEBI" id="CHEBI:57540"/>
    </ligand>
</feature>
<gene>
    <name evidence="12" type="ORF">FC47_GL000712</name>
</gene>
<dbReference type="PATRIC" id="fig|1423771.3.peg.720"/>
<keyword evidence="2" id="KW-0560">Oxidoreductase</keyword>
<evidence type="ECO:0000256" key="10">
    <source>
        <dbReference type="PIRSR" id="PIRSR000112-3"/>
    </source>
</evidence>
<feature type="domain" description="Alcohol dehydrogenase iron-type/glycerol dehydrogenase GldA" evidence="11">
    <location>
        <begin position="11"/>
        <end position="157"/>
    </location>
</feature>
<organism evidence="12 13">
    <name type="scientific">Limosilactobacillus mucosae DSM 13345</name>
    <dbReference type="NCBI Taxonomy" id="1423771"/>
    <lineage>
        <taxon>Bacteria</taxon>
        <taxon>Bacillati</taxon>
        <taxon>Bacillota</taxon>
        <taxon>Bacilli</taxon>
        <taxon>Lactobacillales</taxon>
        <taxon>Lactobacillaceae</taxon>
        <taxon>Limosilactobacillus</taxon>
    </lineage>
</organism>
<feature type="binding site" evidence="8">
    <location>
        <position position="275"/>
    </location>
    <ligand>
        <name>glycerol</name>
        <dbReference type="ChEBI" id="CHEBI:17754"/>
    </ligand>
</feature>
<dbReference type="EMBL" id="AZEQ01000017">
    <property type="protein sequence ID" value="KRL24632.1"/>
    <property type="molecule type" value="Genomic_DNA"/>
</dbReference>
<evidence type="ECO:0000256" key="9">
    <source>
        <dbReference type="PIRSR" id="PIRSR000112-2"/>
    </source>
</evidence>
<feature type="binding site" evidence="8">
    <location>
        <position position="257"/>
    </location>
    <ligand>
        <name>glycerol</name>
        <dbReference type="ChEBI" id="CHEBI:17754"/>
    </ligand>
</feature>
<comment type="pathway">
    <text evidence="4">Polyol metabolism; glycerol fermentation; glycerone phosphate from glycerol (oxidative route): step 1/2.</text>
</comment>
<evidence type="ECO:0000256" key="5">
    <source>
        <dbReference type="ARBA" id="ARBA00039147"/>
    </source>
</evidence>
<sequence>MKMSLNMFGSPASYIQGSDVLFKSAEYLARLGNRILLLAGPTSLRIAGNEFGDYLINNDFTVTKVQFNGESSENEIKRVSKIGHDNHVEMVIGLGGGKTIDAAKAIADNLSAKTVILPTVASTDAPCSRLSVIYQDNGEFDHYRFYNQNPDLVMVDTKVIATAPAKLLACGMADALATNIEAQAVKKSHGLNMLGEHQTLVGLAVAQECENTLFAYGDEAYAAAVAHADTKAFDRIVEANTLMSCVGFESGGLAAAHAINDALSVLNGPVHERLHGEKVAFGLLTQLMLEGAATERFEKYFHFLKKLHLPTNFVELGIEDPSETNLLKVGKAACAPNDTMNRMPFEVTPRDVVNAMRGVDAYSIAKYSATHH</sequence>
<dbReference type="EC" id="1.1.1.6" evidence="5"/>
<dbReference type="Pfam" id="PF00465">
    <property type="entry name" value="Fe-ADH"/>
    <property type="match status" value="1"/>
</dbReference>
<comment type="cofactor">
    <cofactor evidence="8">
        <name>Zn(2+)</name>
        <dbReference type="ChEBI" id="CHEBI:29105"/>
    </cofactor>
    <text evidence="8">Binds 1 zinc ion per subunit.</text>
</comment>
<feature type="binding site" evidence="10">
    <location>
        <begin position="97"/>
        <end position="101"/>
    </location>
    <ligand>
        <name>NAD(+)</name>
        <dbReference type="ChEBI" id="CHEBI:57540"/>
    </ligand>
</feature>
<dbReference type="PANTHER" id="PTHR43616:SF5">
    <property type="entry name" value="GLYCEROL DEHYDROGENASE 1"/>
    <property type="match status" value="1"/>
</dbReference>
<evidence type="ECO:0000256" key="2">
    <source>
        <dbReference type="ARBA" id="ARBA00023002"/>
    </source>
</evidence>
<evidence type="ECO:0000313" key="13">
    <source>
        <dbReference type="Proteomes" id="UP000050901"/>
    </source>
</evidence>
<dbReference type="CDD" id="cd08170">
    <property type="entry name" value="GlyDH"/>
    <property type="match status" value="1"/>
</dbReference>
<comment type="catalytic activity">
    <reaction evidence="7">
        <text>glycerol + NAD(+) = dihydroxyacetone + NADH + H(+)</text>
        <dbReference type="Rhea" id="RHEA:13769"/>
        <dbReference type="ChEBI" id="CHEBI:15378"/>
        <dbReference type="ChEBI" id="CHEBI:16016"/>
        <dbReference type="ChEBI" id="CHEBI:17754"/>
        <dbReference type="ChEBI" id="CHEBI:57540"/>
        <dbReference type="ChEBI" id="CHEBI:57945"/>
        <dbReference type="EC" id="1.1.1.6"/>
    </reaction>
</comment>
<dbReference type="Gene3D" id="1.20.1090.10">
    <property type="entry name" value="Dehydroquinate synthase-like - alpha domain"/>
    <property type="match status" value="1"/>
</dbReference>
<reference evidence="12 13" key="1">
    <citation type="journal article" date="2015" name="Genome Announc.">
        <title>Expanding the biotechnology potential of lactobacilli through comparative genomics of 213 strains and associated genera.</title>
        <authorList>
            <person name="Sun Z."/>
            <person name="Harris H.M."/>
            <person name="McCann A."/>
            <person name="Guo C."/>
            <person name="Argimon S."/>
            <person name="Zhang W."/>
            <person name="Yang X."/>
            <person name="Jeffery I.B."/>
            <person name="Cooney J.C."/>
            <person name="Kagawa T.F."/>
            <person name="Liu W."/>
            <person name="Song Y."/>
            <person name="Salvetti E."/>
            <person name="Wrobel A."/>
            <person name="Rasinkangas P."/>
            <person name="Parkhill J."/>
            <person name="Rea M.C."/>
            <person name="O'Sullivan O."/>
            <person name="Ritari J."/>
            <person name="Douillard F.P."/>
            <person name="Paul Ross R."/>
            <person name="Yang R."/>
            <person name="Briner A.E."/>
            <person name="Felis G.E."/>
            <person name="de Vos W.M."/>
            <person name="Barrangou R."/>
            <person name="Klaenhammer T.R."/>
            <person name="Caufield P.W."/>
            <person name="Cui Y."/>
            <person name="Zhang H."/>
            <person name="O'Toole P.W."/>
        </authorList>
    </citation>
    <scope>NUCLEOTIDE SEQUENCE [LARGE SCALE GENOMIC DNA]</scope>
    <source>
        <strain evidence="12 13">DSM 13345</strain>
    </source>
</reference>
<feature type="binding site" evidence="10">
    <location>
        <position position="130"/>
    </location>
    <ligand>
        <name>NAD(+)</name>
        <dbReference type="ChEBI" id="CHEBI:57540"/>
    </ligand>
</feature>
<keyword evidence="3 10" id="KW-0520">NAD</keyword>
<evidence type="ECO:0000259" key="11">
    <source>
        <dbReference type="Pfam" id="PF00465"/>
    </source>
</evidence>
<comment type="caution">
    <text evidence="12">The sequence shown here is derived from an EMBL/GenBank/DDBJ whole genome shotgun (WGS) entry which is preliminary data.</text>
</comment>
<dbReference type="Gene3D" id="3.40.50.1970">
    <property type="match status" value="1"/>
</dbReference>
<evidence type="ECO:0000256" key="1">
    <source>
        <dbReference type="ARBA" id="ARBA00022723"/>
    </source>
</evidence>
<feature type="binding site" evidence="8">
    <location>
        <position position="174"/>
    </location>
    <ligand>
        <name>glycerol</name>
        <dbReference type="ChEBI" id="CHEBI:17754"/>
    </ligand>
</feature>
<protein>
    <recommendedName>
        <fullName evidence="6">Glycerol dehydrogenase</fullName>
        <ecNumber evidence="5">1.1.1.6</ecNumber>
    </recommendedName>
</protein>
<evidence type="ECO:0000256" key="3">
    <source>
        <dbReference type="ARBA" id="ARBA00023027"/>
    </source>
</evidence>
<evidence type="ECO:0000256" key="8">
    <source>
        <dbReference type="PIRSR" id="PIRSR000112-1"/>
    </source>
</evidence>
<dbReference type="SUPFAM" id="SSF56796">
    <property type="entry name" value="Dehydroquinate synthase-like"/>
    <property type="match status" value="1"/>
</dbReference>